<evidence type="ECO:0000313" key="3">
    <source>
        <dbReference type="Proteomes" id="UP000504637"/>
    </source>
</evidence>
<keyword evidence="2" id="KW-0732">Signal</keyword>
<dbReference type="AlphaFoldDB" id="A0A6J3LTX2"/>
<accession>A0A6J3LTX2</accession>
<proteinExistence type="predicted"/>
<evidence type="ECO:0008006" key="5">
    <source>
        <dbReference type="Google" id="ProtNLM"/>
    </source>
</evidence>
<feature type="chain" id="PRO_5026802793" description="Extracellular membrane protein CFEM domain-containing protein" evidence="2">
    <location>
        <begin position="20"/>
        <end position="179"/>
    </location>
</feature>
<keyword evidence="3" id="KW-1185">Reference proteome</keyword>
<dbReference type="GeneID" id="54363591"/>
<feature type="signal peptide" evidence="2">
    <location>
        <begin position="1"/>
        <end position="19"/>
    </location>
</feature>
<reference evidence="4" key="2">
    <citation type="submission" date="2020-04" db="EMBL/GenBank/DDBJ databases">
        <authorList>
            <consortium name="NCBI Genome Project"/>
        </authorList>
    </citation>
    <scope>NUCLEOTIDE SEQUENCE</scope>
    <source>
        <strain evidence="4">CBS 342.82</strain>
    </source>
</reference>
<name>A0A6J3LTX2_9PEZI</name>
<organism evidence="4">
    <name type="scientific">Dissoconium aciculare CBS 342.82</name>
    <dbReference type="NCBI Taxonomy" id="1314786"/>
    <lineage>
        <taxon>Eukaryota</taxon>
        <taxon>Fungi</taxon>
        <taxon>Dikarya</taxon>
        <taxon>Ascomycota</taxon>
        <taxon>Pezizomycotina</taxon>
        <taxon>Dothideomycetes</taxon>
        <taxon>Dothideomycetidae</taxon>
        <taxon>Mycosphaerellales</taxon>
        <taxon>Dissoconiaceae</taxon>
        <taxon>Dissoconium</taxon>
    </lineage>
</organism>
<evidence type="ECO:0000256" key="1">
    <source>
        <dbReference type="SAM" id="MobiDB-lite"/>
    </source>
</evidence>
<evidence type="ECO:0000256" key="2">
    <source>
        <dbReference type="SAM" id="SignalP"/>
    </source>
</evidence>
<feature type="compositionally biased region" description="Low complexity" evidence="1">
    <location>
        <begin position="112"/>
        <end position="153"/>
    </location>
</feature>
<gene>
    <name evidence="4" type="ORF">K489DRAFT_384157</name>
</gene>
<feature type="region of interest" description="Disordered" evidence="1">
    <location>
        <begin position="112"/>
        <end position="155"/>
    </location>
</feature>
<dbReference type="Proteomes" id="UP000504637">
    <property type="component" value="Unplaced"/>
</dbReference>
<protein>
    <recommendedName>
        <fullName evidence="5">Extracellular membrane protein CFEM domain-containing protein</fullName>
    </recommendedName>
</protein>
<evidence type="ECO:0000313" key="4">
    <source>
        <dbReference type="RefSeq" id="XP_033456272.1"/>
    </source>
</evidence>
<reference evidence="4" key="3">
    <citation type="submission" date="2025-08" db="UniProtKB">
        <authorList>
            <consortium name="RefSeq"/>
        </authorList>
    </citation>
    <scope>IDENTIFICATION</scope>
    <source>
        <strain evidence="4">CBS 342.82</strain>
    </source>
</reference>
<sequence length="179" mass="17917">MRSTSVVAMLLSSTALVAANPLGTTLNFNLDNEVFTSLIAKRQSGGDTTAACQSKLQAACTPGQQAACYQAACSYECIVDDAEGKRCCSESGKDLTALETCLVKLFPQNSTTATGSAGPTGAANATRAGTTAAPTSKPTGPSTGSNTTSPNAGERIGGGAVQLGMAGTAFAWALSLLLL</sequence>
<dbReference type="RefSeq" id="XP_033456272.1">
    <property type="nucleotide sequence ID" value="XM_033605791.1"/>
</dbReference>
<reference evidence="4" key="1">
    <citation type="submission" date="2020-01" db="EMBL/GenBank/DDBJ databases">
        <authorList>
            <consortium name="DOE Joint Genome Institute"/>
            <person name="Haridas S."/>
            <person name="Albert R."/>
            <person name="Binder M."/>
            <person name="Bloem J."/>
            <person name="Labutti K."/>
            <person name="Salamov A."/>
            <person name="Andreopoulos B."/>
            <person name="Baker S.E."/>
            <person name="Barry K."/>
            <person name="Bills G."/>
            <person name="Bluhm B.H."/>
            <person name="Cannon C."/>
            <person name="Castanera R."/>
            <person name="Culley D.E."/>
            <person name="Daum C."/>
            <person name="Ezra D."/>
            <person name="Gonzalez J.B."/>
            <person name="Henrissat B."/>
            <person name="Kuo A."/>
            <person name="Liang C."/>
            <person name="Lipzen A."/>
            <person name="Lutzoni F."/>
            <person name="Magnuson J."/>
            <person name="Mondo S."/>
            <person name="Nolan M."/>
            <person name="Ohm R."/>
            <person name="Pangilinan J."/>
            <person name="Park H.-J."/>
            <person name="Ramirez L."/>
            <person name="Alfaro M."/>
            <person name="Sun H."/>
            <person name="Tritt A."/>
            <person name="Yoshinaga Y."/>
            <person name="Zwiers L.-H."/>
            <person name="Turgeon B.G."/>
            <person name="Goodwin S.B."/>
            <person name="Spatafora J.W."/>
            <person name="Crous P.W."/>
            <person name="Grigoriev I.V."/>
        </authorList>
    </citation>
    <scope>NUCLEOTIDE SEQUENCE</scope>
    <source>
        <strain evidence="4">CBS 342.82</strain>
    </source>
</reference>